<protein>
    <recommendedName>
        <fullName evidence="1">UspA domain-containing protein</fullName>
    </recommendedName>
</protein>
<dbReference type="Pfam" id="PF00582">
    <property type="entry name" value="Usp"/>
    <property type="match status" value="1"/>
</dbReference>
<gene>
    <name evidence="2" type="ORF">C4D60_Mb01t02790</name>
</gene>
<comment type="caution">
    <text evidence="2">The sequence shown here is derived from an EMBL/GenBank/DDBJ whole genome shotgun (WGS) entry which is preliminary data.</text>
</comment>
<evidence type="ECO:0000259" key="1">
    <source>
        <dbReference type="Pfam" id="PF00582"/>
    </source>
</evidence>
<dbReference type="PRINTS" id="PR01438">
    <property type="entry name" value="UNVRSLSTRESS"/>
</dbReference>
<dbReference type="STRING" id="52838.A0A4S8JJE6"/>
<name>A0A4S8JJE6_MUSBA</name>
<sequence>MAEGGGGKPKRMMVAIDESECSRHALEWVLANLRESLSSLPLIIFTVQPLTDFAYLTAASLGSPPMELIQSVQQQQKQASLALLEKATEICAQYGVVAETITEVGDPKEAICEAVKKLNVNLLVVGSHGKGALQRAFLGSVSNYCVHHAKCPVLVAKK</sequence>
<dbReference type="InterPro" id="IPR006015">
    <property type="entry name" value="Universal_stress_UspA"/>
</dbReference>
<accession>A0A4S8JJE6</accession>
<reference evidence="2 3" key="1">
    <citation type="journal article" date="2019" name="Nat. Plants">
        <title>Genome sequencing of Musa balbisiana reveals subgenome evolution and function divergence in polyploid bananas.</title>
        <authorList>
            <person name="Yao X."/>
        </authorList>
    </citation>
    <scope>NUCLEOTIDE SEQUENCE [LARGE SCALE GENOMIC DNA]</scope>
    <source>
        <strain evidence="3">cv. DH-PKW</strain>
        <tissue evidence="2">Leaves</tissue>
    </source>
</reference>
<dbReference type="AlphaFoldDB" id="A0A4S8JJE6"/>
<dbReference type="EMBL" id="PYDT01000004">
    <property type="protein sequence ID" value="THU62218.1"/>
    <property type="molecule type" value="Genomic_DNA"/>
</dbReference>
<dbReference type="InterPro" id="IPR014729">
    <property type="entry name" value="Rossmann-like_a/b/a_fold"/>
</dbReference>
<keyword evidence="3" id="KW-1185">Reference proteome</keyword>
<dbReference type="InterPro" id="IPR006016">
    <property type="entry name" value="UspA"/>
</dbReference>
<dbReference type="PANTHER" id="PTHR31964:SF113">
    <property type="entry name" value="USPA DOMAIN-CONTAINING PROTEIN"/>
    <property type="match status" value="1"/>
</dbReference>
<evidence type="ECO:0000313" key="3">
    <source>
        <dbReference type="Proteomes" id="UP000317650"/>
    </source>
</evidence>
<dbReference type="CDD" id="cd23659">
    <property type="entry name" value="USP_At3g01520-like"/>
    <property type="match status" value="1"/>
</dbReference>
<evidence type="ECO:0000313" key="2">
    <source>
        <dbReference type="EMBL" id="THU62218.1"/>
    </source>
</evidence>
<dbReference type="PANTHER" id="PTHR31964">
    <property type="entry name" value="ADENINE NUCLEOTIDE ALPHA HYDROLASES-LIKE SUPERFAMILY PROTEIN"/>
    <property type="match status" value="1"/>
</dbReference>
<feature type="domain" description="UspA" evidence="1">
    <location>
        <begin position="10"/>
        <end position="157"/>
    </location>
</feature>
<dbReference type="Proteomes" id="UP000317650">
    <property type="component" value="Chromosome 1"/>
</dbReference>
<dbReference type="SUPFAM" id="SSF52402">
    <property type="entry name" value="Adenine nucleotide alpha hydrolases-like"/>
    <property type="match status" value="1"/>
</dbReference>
<organism evidence="2 3">
    <name type="scientific">Musa balbisiana</name>
    <name type="common">Banana</name>
    <dbReference type="NCBI Taxonomy" id="52838"/>
    <lineage>
        <taxon>Eukaryota</taxon>
        <taxon>Viridiplantae</taxon>
        <taxon>Streptophyta</taxon>
        <taxon>Embryophyta</taxon>
        <taxon>Tracheophyta</taxon>
        <taxon>Spermatophyta</taxon>
        <taxon>Magnoliopsida</taxon>
        <taxon>Liliopsida</taxon>
        <taxon>Zingiberales</taxon>
        <taxon>Musaceae</taxon>
        <taxon>Musa</taxon>
    </lineage>
</organism>
<dbReference type="Gene3D" id="3.40.50.620">
    <property type="entry name" value="HUPs"/>
    <property type="match status" value="1"/>
</dbReference>
<proteinExistence type="predicted"/>